<feature type="compositionally biased region" description="Polar residues" evidence="1">
    <location>
        <begin position="137"/>
        <end position="148"/>
    </location>
</feature>
<accession>A0A1A8WDY4</accession>
<feature type="compositionally biased region" description="Basic and acidic residues" evidence="1">
    <location>
        <begin position="45"/>
        <end position="55"/>
    </location>
</feature>
<protein>
    <submittedName>
        <fullName evidence="2">Uncharacterized protein</fullName>
    </submittedName>
</protein>
<dbReference type="VEuPathDB" id="PlasmoDB:PocGH01_12011300"/>
<organism evidence="2 5">
    <name type="scientific">Plasmodium ovale curtisi</name>
    <dbReference type="NCBI Taxonomy" id="864141"/>
    <lineage>
        <taxon>Eukaryota</taxon>
        <taxon>Sar</taxon>
        <taxon>Alveolata</taxon>
        <taxon>Apicomplexa</taxon>
        <taxon>Aconoidasida</taxon>
        <taxon>Haemosporida</taxon>
        <taxon>Plasmodiidae</taxon>
        <taxon>Plasmodium</taxon>
        <taxon>Plasmodium (Plasmodium)</taxon>
    </lineage>
</organism>
<feature type="compositionally biased region" description="Basic and acidic residues" evidence="1">
    <location>
        <begin position="81"/>
        <end position="92"/>
    </location>
</feature>
<feature type="region of interest" description="Disordered" evidence="1">
    <location>
        <begin position="25"/>
        <end position="230"/>
    </location>
</feature>
<feature type="compositionally biased region" description="Acidic residues" evidence="1">
    <location>
        <begin position="104"/>
        <end position="115"/>
    </location>
</feature>
<dbReference type="AlphaFoldDB" id="A0A1A8WDY4"/>
<reference evidence="2" key="1">
    <citation type="submission" date="2016-05" db="EMBL/GenBank/DDBJ databases">
        <authorList>
            <person name="Lavstsen T."/>
            <person name="Jespersen J.S."/>
        </authorList>
    </citation>
    <scope>NUCLEOTIDE SEQUENCE [LARGE SCALE GENOMIC DNA]</scope>
</reference>
<feature type="compositionally biased region" description="Basic and acidic residues" evidence="1">
    <location>
        <begin position="149"/>
        <end position="159"/>
    </location>
</feature>
<evidence type="ECO:0000313" key="2">
    <source>
        <dbReference type="EMBL" id="SBS91175.1"/>
    </source>
</evidence>
<proteinExistence type="predicted"/>
<evidence type="ECO:0000313" key="5">
    <source>
        <dbReference type="Proteomes" id="UP000078560"/>
    </source>
</evidence>
<dbReference type="Proteomes" id="UP000078560">
    <property type="component" value="Unassembled WGS sequence"/>
</dbReference>
<sequence>MAKSFKEEEKIKSLVHVKMGDVECEMEEKEEGLREKNSQRGVIPKTDERNGRANDRSNGPCELRIGGGQLLAEEDSQLLAPKEKHSNAESKKNLKCLLGSYYSSEEDGEGEESEGTSEKINLVAGYNQNRGKDNEEGQNNSSLKNSSANRERKNGEKNVTENSSNGEEAGDTDEEDVDSSDGHVAAKEASVIGRSARQESSQSTCHNVGTNQSMYRMNKGNHDNTTNQHSISTNYSVAPINSTYTTSQNYQQSNMGPKEISSGYLNYQAYTHAKAVPSYAVSYHHSNNCAVHWSPYSHGGNQCNFPRANRKPEKGFNQLGFSLNKEMNVDLTNIPVVNQREIISNWKPEIVQEEKRSKKYNIKTKVYNATNNTFDNVIIHGKNQKRKHQINWLAKEAVEKEYELMQKTNYSKRRTANDKYGW</sequence>
<dbReference type="EMBL" id="FLQU01001052">
    <property type="protein sequence ID" value="SBS91175.1"/>
    <property type="molecule type" value="Genomic_DNA"/>
</dbReference>
<name>A0A1A8WDY4_PLAOA</name>
<evidence type="ECO:0000256" key="1">
    <source>
        <dbReference type="SAM" id="MobiDB-lite"/>
    </source>
</evidence>
<gene>
    <name evidence="3" type="ORF">POVCU1_030300</name>
    <name evidence="2" type="ORF">POVCU2_0066030</name>
</gene>
<evidence type="ECO:0000313" key="4">
    <source>
        <dbReference type="Proteomes" id="UP000078546"/>
    </source>
</evidence>
<feature type="compositionally biased region" description="Polar residues" evidence="1">
    <location>
        <begin position="198"/>
        <end position="215"/>
    </location>
</feature>
<feature type="compositionally biased region" description="Acidic residues" evidence="1">
    <location>
        <begin position="168"/>
        <end position="179"/>
    </location>
</feature>
<dbReference type="Proteomes" id="UP000078546">
    <property type="component" value="Unassembled WGS sequence"/>
</dbReference>
<reference evidence="4 5" key="2">
    <citation type="submission" date="2016-05" db="EMBL/GenBank/DDBJ databases">
        <authorList>
            <person name="Naeem Raeece"/>
        </authorList>
    </citation>
    <scope>NUCLEOTIDE SEQUENCE [LARGE SCALE GENOMIC DNA]</scope>
</reference>
<dbReference type="EMBL" id="FLQV01000554">
    <property type="protein sequence ID" value="SBS95898.1"/>
    <property type="molecule type" value="Genomic_DNA"/>
</dbReference>
<evidence type="ECO:0000313" key="3">
    <source>
        <dbReference type="EMBL" id="SBS95898.1"/>
    </source>
</evidence>